<accession>A0AAN7JBW6</accession>
<dbReference type="CDD" id="cd09247">
    <property type="entry name" value="BRO1_Alix_like_2"/>
    <property type="match status" value="1"/>
</dbReference>
<dbReference type="SMART" id="SM01041">
    <property type="entry name" value="BRO1"/>
    <property type="match status" value="1"/>
</dbReference>
<dbReference type="Pfam" id="PF03097">
    <property type="entry name" value="BRO1"/>
    <property type="match status" value="1"/>
</dbReference>
<proteinExistence type="inferred from homology"/>
<dbReference type="AlphaFoldDB" id="A0AAN7JBW6"/>
<keyword evidence="4" id="KW-1185">Reference proteome</keyword>
<evidence type="ECO:0000313" key="4">
    <source>
        <dbReference type="Proteomes" id="UP001324115"/>
    </source>
</evidence>
<comment type="caution">
    <text evidence="3">The sequence shown here is derived from an EMBL/GenBank/DDBJ whole genome shotgun (WGS) entry which is preliminary data.</text>
</comment>
<reference evidence="3 4" key="1">
    <citation type="journal article" date="2023" name="G3 (Bethesda)">
        <title>A haplotype-resolved chromosome-scale genome for Quercus rubra L. provides insights into the genetics of adaptive traits for red oak species.</title>
        <authorList>
            <person name="Kapoor B."/>
            <person name="Jenkins J."/>
            <person name="Schmutz J."/>
            <person name="Zhebentyayeva T."/>
            <person name="Kuelheim C."/>
            <person name="Coggeshall M."/>
            <person name="Heim C."/>
            <person name="Lasky J.R."/>
            <person name="Leites L."/>
            <person name="Islam-Faridi N."/>
            <person name="Romero-Severson J."/>
            <person name="DeLeo V.L."/>
            <person name="Lucas S.M."/>
            <person name="Lazic D."/>
            <person name="Gailing O."/>
            <person name="Carlson J."/>
            <person name="Staton M."/>
        </authorList>
    </citation>
    <scope>NUCLEOTIDE SEQUENCE [LARGE SCALE GENOMIC DNA]</scope>
    <source>
        <strain evidence="3">Pseudo-F2</strain>
    </source>
</reference>
<sequence length="382" mass="43746">MMLQFPDLVKMKTKKMVFEDVYAARDSATLEQLKELSSKRRVIEESINESSFVTEAIAREMYGGFTSPLQQDLHKLEEYLPLLENLIFHADLVSSDWKMFRWTSDLKIRWASSLSSSSFFNLRGPRFFQIDSLRFELGMTLFLYGAILRERALEVLPTDLVQSATLFREAAGVYHHLAHEVLPMLEPALPAERPPEAISSVSTAMSLICMAEAQAVTIRKAEEKGTTVGLLAKLHYGVTQLLDEAYDMLYKETRECKDISSRFAVCKEFIFSCNALHELRSQKFLADGLKIASQVGVAVGVLRLALSNITKKMPGEESWKSVFRKEIDDVSEMLRKFEHENEFVWHEKIPHGDELPLLQGNKIVSIIPYNPKRWERELAFKL</sequence>
<evidence type="ECO:0000313" key="3">
    <source>
        <dbReference type="EMBL" id="KAK4605846.1"/>
    </source>
</evidence>
<dbReference type="PANTHER" id="PTHR23032">
    <property type="entry name" value="BRO1 DOMAIN-CONTAINING PROTEIN BROX"/>
    <property type="match status" value="1"/>
</dbReference>
<dbReference type="PANTHER" id="PTHR23032:SF20">
    <property type="entry name" value="ENDOSOMAL TARGETING BRO1-LIKE DOMAIN-CONTAINING PROTEIN"/>
    <property type="match status" value="1"/>
</dbReference>
<dbReference type="InterPro" id="IPR038499">
    <property type="entry name" value="BRO1_sf"/>
</dbReference>
<dbReference type="EMBL" id="JAXUIC010000001">
    <property type="protein sequence ID" value="KAK4605846.1"/>
    <property type="molecule type" value="Genomic_DNA"/>
</dbReference>
<dbReference type="PROSITE" id="PS51180">
    <property type="entry name" value="BRO1"/>
    <property type="match status" value="1"/>
</dbReference>
<comment type="similarity">
    <text evidence="1">Belongs to the BROX family.</text>
</comment>
<evidence type="ECO:0000259" key="2">
    <source>
        <dbReference type="PROSITE" id="PS51180"/>
    </source>
</evidence>
<dbReference type="InterPro" id="IPR004328">
    <property type="entry name" value="BRO1_dom"/>
</dbReference>
<protein>
    <recommendedName>
        <fullName evidence="2">BRO1 domain-containing protein</fullName>
    </recommendedName>
</protein>
<organism evidence="3 4">
    <name type="scientific">Quercus rubra</name>
    <name type="common">Northern red oak</name>
    <name type="synonym">Quercus borealis</name>
    <dbReference type="NCBI Taxonomy" id="3512"/>
    <lineage>
        <taxon>Eukaryota</taxon>
        <taxon>Viridiplantae</taxon>
        <taxon>Streptophyta</taxon>
        <taxon>Embryophyta</taxon>
        <taxon>Tracheophyta</taxon>
        <taxon>Spermatophyta</taxon>
        <taxon>Magnoliopsida</taxon>
        <taxon>eudicotyledons</taxon>
        <taxon>Gunneridae</taxon>
        <taxon>Pentapetalae</taxon>
        <taxon>rosids</taxon>
        <taxon>fabids</taxon>
        <taxon>Fagales</taxon>
        <taxon>Fagaceae</taxon>
        <taxon>Quercus</taxon>
    </lineage>
</organism>
<dbReference type="Gene3D" id="1.25.40.280">
    <property type="entry name" value="alix/aip1 like domains"/>
    <property type="match status" value="1"/>
</dbReference>
<dbReference type="InterPro" id="IPR038898">
    <property type="entry name" value="BROX"/>
</dbReference>
<dbReference type="Proteomes" id="UP001324115">
    <property type="component" value="Unassembled WGS sequence"/>
</dbReference>
<evidence type="ECO:0000256" key="1">
    <source>
        <dbReference type="ARBA" id="ARBA00008901"/>
    </source>
</evidence>
<feature type="domain" description="BRO1" evidence="2">
    <location>
        <begin position="1"/>
        <end position="369"/>
    </location>
</feature>
<gene>
    <name evidence="3" type="ORF">RGQ29_000223</name>
</gene>
<name>A0AAN7JBW6_QUERU</name>